<accession>A0A174JVQ4</accession>
<reference evidence="1 2" key="1">
    <citation type="submission" date="2015-09" db="EMBL/GenBank/DDBJ databases">
        <authorList>
            <consortium name="Pathogen Informatics"/>
        </authorList>
    </citation>
    <scope>NUCLEOTIDE SEQUENCE [LARGE SCALE GENOMIC DNA]</scope>
    <source>
        <strain evidence="1 2">2789STDY5608854</strain>
    </source>
</reference>
<protein>
    <submittedName>
        <fullName evidence="1">Uncharacterized protein</fullName>
    </submittedName>
</protein>
<name>A0A174JVQ4_FLAPL</name>
<sequence>MAATSLKVVELVLNLLASSSPSSMTATILAACSRVRMPVGLKAPLSVPSNTPMAVITSTASVLVISAESLKSLLTALAETTIMPTIRAMAITRLRVRLRFLIWISSF</sequence>
<dbReference type="Proteomes" id="UP000095746">
    <property type="component" value="Unassembled WGS sequence"/>
</dbReference>
<evidence type="ECO:0000313" key="2">
    <source>
        <dbReference type="Proteomes" id="UP000095746"/>
    </source>
</evidence>
<dbReference type="EMBL" id="CYZT01000236">
    <property type="protein sequence ID" value="CUP02721.1"/>
    <property type="molecule type" value="Genomic_DNA"/>
</dbReference>
<proteinExistence type="predicted"/>
<gene>
    <name evidence="1" type="ORF">ERS852411_02557</name>
</gene>
<dbReference type="PROSITE" id="PS51257">
    <property type="entry name" value="PROKAR_LIPOPROTEIN"/>
    <property type="match status" value="1"/>
</dbReference>
<evidence type="ECO:0000313" key="1">
    <source>
        <dbReference type="EMBL" id="CUP02721.1"/>
    </source>
</evidence>
<dbReference type="AlphaFoldDB" id="A0A174JVQ4"/>
<organism evidence="1 2">
    <name type="scientific">Flavonifractor plautii</name>
    <name type="common">Fusobacterium plautii</name>
    <dbReference type="NCBI Taxonomy" id="292800"/>
    <lineage>
        <taxon>Bacteria</taxon>
        <taxon>Bacillati</taxon>
        <taxon>Bacillota</taxon>
        <taxon>Clostridia</taxon>
        <taxon>Eubacteriales</taxon>
        <taxon>Oscillospiraceae</taxon>
        <taxon>Flavonifractor</taxon>
    </lineage>
</organism>